<dbReference type="PANTHER" id="PTHR13677:SF0">
    <property type="entry name" value="LD41638P"/>
    <property type="match status" value="1"/>
</dbReference>
<dbReference type="Pfam" id="PF02141">
    <property type="entry name" value="DENN"/>
    <property type="match status" value="1"/>
</dbReference>
<feature type="compositionally biased region" description="Polar residues" evidence="2">
    <location>
        <begin position="323"/>
        <end position="332"/>
    </location>
</feature>
<evidence type="ECO:0000313" key="4">
    <source>
        <dbReference type="Proteomes" id="UP001515500"/>
    </source>
</evidence>
<feature type="domain" description="UDENN" evidence="3">
    <location>
        <begin position="26"/>
        <end position="496"/>
    </location>
</feature>
<dbReference type="PANTHER" id="PTHR13677">
    <property type="entry name" value="LD41638P"/>
    <property type="match status" value="1"/>
</dbReference>
<reference evidence="5" key="1">
    <citation type="submission" date="2025-08" db="UniProtKB">
        <authorList>
            <consortium name="RefSeq"/>
        </authorList>
    </citation>
    <scope>IDENTIFICATION</scope>
</reference>
<dbReference type="GO" id="GO:0005085">
    <property type="term" value="F:guanyl-nucleotide exchange factor activity"/>
    <property type="evidence" value="ECO:0007669"/>
    <property type="project" value="InterPro"/>
</dbReference>
<dbReference type="RefSeq" id="XP_039114403.1">
    <property type="nucleotide sequence ID" value="XM_039258469.1"/>
</dbReference>
<dbReference type="GeneID" id="120249809"/>
<sequence length="617" mass="68446">MNRARDSAAAPASSTANLVALRRWLIALCTIRFDLERGQIIEDSFPSDALSADAQLHIAFSSFPDSMSQHHHPPAPRRSSIHDSIFSFRLPSSSSPSSFLYGFVFNRRRQDDRLPRGGDQRSVVIVSHSPFSSVFRPVLQILAPLYFDIGATALSLVASHVSSWPAPLLGRPMELPIGNAALKVLLPPSPDDPSPSHGLFHDSDLFASFRGLLLNLWMLWELLIIGEPILLVAPSPPQCSEAVAALVSLVSPLLYSVDFRPYFTIHDPDFARLNALPEGAEFPPMLLGVTNLFFLKALKNIPHVISVGIPSPGPAKVVPSPPRSASTGNVRSSGPGRLNLEQLNKFSPLSLLNAMKLRREGPLCLMNEHKEAVWSSYAATTKPDTAVLNRLVDAGMTPRVEESMSVVNNEILRRHFMELTSNFLAPFGPYLRPTTPSEGSSPFVNPPPLPPFDAEEFLRGLAARGPGKFLSKRMRSNWLDLYRRFLKGKNFMPWFQRRRAAAEQEQQRLWRQARMNTEIQKLISKMSELEIVDSFNAIERHLLVEIQLHQSGNGGVDSAKACQKLKGDLQAVFNVLPKDTQQLLLVNPKRASLFQSNPELRKHPGHPSESTLSILPL</sequence>
<accession>A0AB40AHR1</accession>
<evidence type="ECO:0000256" key="2">
    <source>
        <dbReference type="SAM" id="MobiDB-lite"/>
    </source>
</evidence>
<dbReference type="InterPro" id="IPR024224">
    <property type="entry name" value="DENND6"/>
</dbReference>
<feature type="compositionally biased region" description="Polar residues" evidence="2">
    <location>
        <begin position="608"/>
        <end position="617"/>
    </location>
</feature>
<keyword evidence="4" id="KW-1185">Reference proteome</keyword>
<dbReference type="PROSITE" id="PS50211">
    <property type="entry name" value="DENN"/>
    <property type="match status" value="1"/>
</dbReference>
<proteinExistence type="inferred from homology"/>
<dbReference type="InterPro" id="IPR001194">
    <property type="entry name" value="cDENN_dom"/>
</dbReference>
<feature type="region of interest" description="Disordered" evidence="2">
    <location>
        <begin position="316"/>
        <end position="337"/>
    </location>
</feature>
<evidence type="ECO:0000313" key="5">
    <source>
        <dbReference type="RefSeq" id="XP_039114403.1"/>
    </source>
</evidence>
<dbReference type="Gene3D" id="3.30.450.200">
    <property type="match status" value="1"/>
</dbReference>
<evidence type="ECO:0000259" key="3">
    <source>
        <dbReference type="PROSITE" id="PS50211"/>
    </source>
</evidence>
<feature type="region of interest" description="Disordered" evidence="2">
    <location>
        <begin position="596"/>
        <end position="617"/>
    </location>
</feature>
<comment type="similarity">
    <text evidence="1">Belongs to the DENND6 family.</text>
</comment>
<dbReference type="AlphaFoldDB" id="A0AB40AHR1"/>
<dbReference type="InterPro" id="IPR037516">
    <property type="entry name" value="Tripartite_DENN"/>
</dbReference>
<protein>
    <submittedName>
        <fullName evidence="5">Protein DENND6A</fullName>
    </submittedName>
</protein>
<name>A0AB40AHR1_DIOCR</name>
<organism evidence="4 5">
    <name type="scientific">Dioscorea cayennensis subsp. rotundata</name>
    <name type="common">White Guinea yam</name>
    <name type="synonym">Dioscorea rotundata</name>
    <dbReference type="NCBI Taxonomy" id="55577"/>
    <lineage>
        <taxon>Eukaryota</taxon>
        <taxon>Viridiplantae</taxon>
        <taxon>Streptophyta</taxon>
        <taxon>Embryophyta</taxon>
        <taxon>Tracheophyta</taxon>
        <taxon>Spermatophyta</taxon>
        <taxon>Magnoliopsida</taxon>
        <taxon>Liliopsida</taxon>
        <taxon>Dioscoreales</taxon>
        <taxon>Dioscoreaceae</taxon>
        <taxon>Dioscorea</taxon>
    </lineage>
</organism>
<dbReference type="Proteomes" id="UP001515500">
    <property type="component" value="Chromosome 19"/>
</dbReference>
<evidence type="ECO:0000256" key="1">
    <source>
        <dbReference type="ARBA" id="ARBA00007159"/>
    </source>
</evidence>
<gene>
    <name evidence="5" type="primary">LOC120249809</name>
</gene>
<dbReference type="GO" id="GO:0055037">
    <property type="term" value="C:recycling endosome"/>
    <property type="evidence" value="ECO:0007669"/>
    <property type="project" value="TreeGrafter"/>
</dbReference>